<evidence type="ECO:0000313" key="13">
    <source>
        <dbReference type="EMBL" id="PQL92635.1"/>
    </source>
</evidence>
<feature type="binding site" evidence="11">
    <location>
        <position position="30"/>
    </location>
    <ligand>
        <name>NAD(+)</name>
        <dbReference type="ChEBI" id="CHEBI:57540"/>
    </ligand>
</feature>
<dbReference type="EMBL" id="PSZM01000037">
    <property type="protein sequence ID" value="PQL92635.1"/>
    <property type="molecule type" value="Genomic_DNA"/>
</dbReference>
<dbReference type="SUPFAM" id="SSF48179">
    <property type="entry name" value="6-phosphogluconate dehydrogenase C-terminal domain-like"/>
    <property type="match status" value="1"/>
</dbReference>
<dbReference type="Pfam" id="PF00984">
    <property type="entry name" value="UDPG_MGDP_dh"/>
    <property type="match status" value="1"/>
</dbReference>
<sequence length="436" mass="48920">MNITIVGTGYVGLVSGTCLADLGHSVHCVDINREKVEMMQKGKVPIYEPQLEEVFLRNIKGGRLFFTTELKEAMKVSNVIFLALPTPPGEDGSADLSYVLNVAEQIGDLMTEYTLIVNKSTVPVGTSEKVKNLIQTKTKFPFDVVSNPEFLREGYAVEDFMKPERVIVGGSSQRAFEIMDRIYLPLTNAGIKMIKMDEKSSELTKYASNSFLATKITFMNEVANYCEKVGADVDKVRFGMGSDERIGNRFLFPGLGYGGSCFPKDVKALIKSGKEVGHNFQILESVEKINQKQKTILIPEVEKYLGGLEGKNIAIWGLAFKENTDDIREAPSLEIIEQLLEKGAKVTAYDSIASDNVKKIWKNKITYADNMYDCIEGADALIIATEWGEFRNPHFNILKEKMKNRAIFDGRNLYDLNELAFHGFYYKSIGRKLIKK</sequence>
<feature type="binding site" evidence="11">
    <location>
        <position position="328"/>
    </location>
    <ligand>
        <name>NAD(+)</name>
        <dbReference type="ChEBI" id="CHEBI:57540"/>
    </ligand>
</feature>
<dbReference type="RefSeq" id="WP_105246848.1">
    <property type="nucleotide sequence ID" value="NZ_PSZM01000037.1"/>
</dbReference>
<dbReference type="Proteomes" id="UP000238042">
    <property type="component" value="Unassembled WGS sequence"/>
</dbReference>
<evidence type="ECO:0000256" key="9">
    <source>
        <dbReference type="PIRSR" id="PIRSR500134-1"/>
    </source>
</evidence>
<feature type="binding site" evidence="11">
    <location>
        <position position="153"/>
    </location>
    <ligand>
        <name>NAD(+)</name>
        <dbReference type="ChEBI" id="CHEBI:57540"/>
    </ligand>
</feature>
<dbReference type="InterPro" id="IPR017476">
    <property type="entry name" value="UDP-Glc/GDP-Man"/>
</dbReference>
<dbReference type="Gene3D" id="1.20.5.100">
    <property type="entry name" value="Cytochrome c1, transmembrane anchor, C-terminal"/>
    <property type="match status" value="1"/>
</dbReference>
<feature type="binding site" evidence="11">
    <location>
        <position position="121"/>
    </location>
    <ligand>
        <name>NAD(+)</name>
        <dbReference type="ChEBI" id="CHEBI:57540"/>
    </ligand>
</feature>
<dbReference type="PIRSF" id="PIRSF500134">
    <property type="entry name" value="UDPglc_DH_bac"/>
    <property type="match status" value="1"/>
</dbReference>
<dbReference type="SUPFAM" id="SSF51735">
    <property type="entry name" value="NAD(P)-binding Rossmann-fold domains"/>
    <property type="match status" value="1"/>
</dbReference>
<dbReference type="GO" id="GO:0006065">
    <property type="term" value="P:UDP-glucuronate biosynthetic process"/>
    <property type="evidence" value="ECO:0007669"/>
    <property type="project" value="UniProtKB-UniPathway"/>
</dbReference>
<dbReference type="InterPro" id="IPR028357">
    <property type="entry name" value="UDPglc_DH_bac"/>
</dbReference>
<proteinExistence type="inferred from homology"/>
<dbReference type="InterPro" id="IPR014026">
    <property type="entry name" value="UDP-Glc/GDP-Man_DH_dimer"/>
</dbReference>
<dbReference type="InterPro" id="IPR036220">
    <property type="entry name" value="UDP-Glc/GDP-Man_DH_C_sf"/>
</dbReference>
<feature type="active site" description="Nucleophile" evidence="9">
    <location>
        <position position="261"/>
    </location>
</feature>
<protein>
    <recommendedName>
        <fullName evidence="4 8">UDP-glucose 6-dehydrogenase</fullName>
        <ecNumber evidence="3 8">1.1.1.22</ecNumber>
    </recommendedName>
</protein>
<comment type="caution">
    <text evidence="13">The sequence shown here is derived from an EMBL/GenBank/DDBJ whole genome shotgun (WGS) entry which is preliminary data.</text>
</comment>
<evidence type="ECO:0000256" key="5">
    <source>
        <dbReference type="ARBA" id="ARBA00023002"/>
    </source>
</evidence>
<evidence type="ECO:0000313" key="14">
    <source>
        <dbReference type="Proteomes" id="UP000238042"/>
    </source>
</evidence>
<dbReference type="GO" id="GO:0003979">
    <property type="term" value="F:UDP-glucose 6-dehydrogenase activity"/>
    <property type="evidence" value="ECO:0007669"/>
    <property type="project" value="UniProtKB-EC"/>
</dbReference>
<evidence type="ECO:0000256" key="2">
    <source>
        <dbReference type="ARBA" id="ARBA00006601"/>
    </source>
</evidence>
<dbReference type="PIRSF" id="PIRSF000124">
    <property type="entry name" value="UDPglc_GDPman_dh"/>
    <property type="match status" value="1"/>
</dbReference>
<dbReference type="GO" id="GO:0051287">
    <property type="term" value="F:NAD binding"/>
    <property type="evidence" value="ECO:0007669"/>
    <property type="project" value="InterPro"/>
</dbReference>
<feature type="binding site" evidence="11">
    <location>
        <position position="86"/>
    </location>
    <ligand>
        <name>NAD(+)</name>
        <dbReference type="ChEBI" id="CHEBI:57540"/>
    </ligand>
</feature>
<comment type="pathway">
    <text evidence="1">Nucleotide-sugar biosynthesis; UDP-alpha-D-glucuronate biosynthesis; UDP-alpha-D-glucuronate from UDP-alpha-D-glucose: step 1/1.</text>
</comment>
<feature type="binding site" evidence="11">
    <location>
        <position position="264"/>
    </location>
    <ligand>
        <name>NAD(+)</name>
        <dbReference type="ChEBI" id="CHEBI:57540"/>
    </ligand>
</feature>
<evidence type="ECO:0000256" key="6">
    <source>
        <dbReference type="ARBA" id="ARBA00023027"/>
    </source>
</evidence>
<keyword evidence="14" id="KW-1185">Reference proteome</keyword>
<feature type="binding site" evidence="10">
    <location>
        <position position="321"/>
    </location>
    <ligand>
        <name>substrate</name>
    </ligand>
</feature>
<dbReference type="EC" id="1.1.1.22" evidence="3 8"/>
<evidence type="ECO:0000256" key="7">
    <source>
        <dbReference type="ARBA" id="ARBA00047473"/>
    </source>
</evidence>
<evidence type="ECO:0000256" key="10">
    <source>
        <dbReference type="PIRSR" id="PIRSR500134-2"/>
    </source>
</evidence>
<feature type="binding site" evidence="10">
    <location>
        <begin position="150"/>
        <end position="153"/>
    </location>
    <ligand>
        <name>substrate</name>
    </ligand>
</feature>
<dbReference type="Pfam" id="PF03720">
    <property type="entry name" value="UDPG_MGDP_dh_C"/>
    <property type="match status" value="1"/>
</dbReference>
<gene>
    <name evidence="13" type="ORF">C4S77_06330</name>
</gene>
<evidence type="ECO:0000256" key="11">
    <source>
        <dbReference type="PIRSR" id="PIRSR500134-3"/>
    </source>
</evidence>
<dbReference type="Pfam" id="PF03721">
    <property type="entry name" value="UDPG_MGDP_dh_N"/>
    <property type="match status" value="1"/>
</dbReference>
<feature type="binding site" evidence="10">
    <location>
        <position position="205"/>
    </location>
    <ligand>
        <name>substrate</name>
    </ligand>
</feature>
<dbReference type="SMART" id="SM00984">
    <property type="entry name" value="UDPG_MGDP_dh_C"/>
    <property type="match status" value="1"/>
</dbReference>
<dbReference type="UniPathway" id="UPA00038">
    <property type="reaction ID" value="UER00491"/>
</dbReference>
<comment type="catalytic activity">
    <reaction evidence="7 8">
        <text>UDP-alpha-D-glucose + 2 NAD(+) + H2O = UDP-alpha-D-glucuronate + 2 NADH + 3 H(+)</text>
        <dbReference type="Rhea" id="RHEA:23596"/>
        <dbReference type="ChEBI" id="CHEBI:15377"/>
        <dbReference type="ChEBI" id="CHEBI:15378"/>
        <dbReference type="ChEBI" id="CHEBI:57540"/>
        <dbReference type="ChEBI" id="CHEBI:57945"/>
        <dbReference type="ChEBI" id="CHEBI:58052"/>
        <dbReference type="ChEBI" id="CHEBI:58885"/>
        <dbReference type="EC" id="1.1.1.22"/>
    </reaction>
</comment>
<dbReference type="OrthoDB" id="9803238at2"/>
<keyword evidence="5 8" id="KW-0560">Oxidoreductase</keyword>
<dbReference type="GO" id="GO:0000271">
    <property type="term" value="P:polysaccharide biosynthetic process"/>
    <property type="evidence" value="ECO:0007669"/>
    <property type="project" value="InterPro"/>
</dbReference>
<evidence type="ECO:0000256" key="1">
    <source>
        <dbReference type="ARBA" id="ARBA00004701"/>
    </source>
</evidence>
<dbReference type="InterPro" id="IPR008927">
    <property type="entry name" value="6-PGluconate_DH-like_C_sf"/>
</dbReference>
<feature type="binding site" evidence="10">
    <location>
        <position position="258"/>
    </location>
    <ligand>
        <name>substrate</name>
    </ligand>
</feature>
<evidence type="ECO:0000256" key="3">
    <source>
        <dbReference type="ARBA" id="ARBA00012954"/>
    </source>
</evidence>
<organism evidence="13 14">
    <name type="scientific">Apibacter adventoris</name>
    <dbReference type="NCBI Taxonomy" id="1679466"/>
    <lineage>
        <taxon>Bacteria</taxon>
        <taxon>Pseudomonadati</taxon>
        <taxon>Bacteroidota</taxon>
        <taxon>Flavobacteriia</taxon>
        <taxon>Flavobacteriales</taxon>
        <taxon>Weeksellaceae</taxon>
        <taxon>Apibacter</taxon>
    </lineage>
</organism>
<dbReference type="InterPro" id="IPR036291">
    <property type="entry name" value="NAD(P)-bd_dom_sf"/>
</dbReference>
<evidence type="ECO:0000259" key="12">
    <source>
        <dbReference type="SMART" id="SM00984"/>
    </source>
</evidence>
<comment type="similarity">
    <text evidence="2 8">Belongs to the UDP-glucose/GDP-mannose dehydrogenase family.</text>
</comment>
<evidence type="ECO:0000256" key="8">
    <source>
        <dbReference type="PIRNR" id="PIRNR000124"/>
    </source>
</evidence>
<name>A0A2S8ACF7_9FLAO</name>
<dbReference type="InterPro" id="IPR014027">
    <property type="entry name" value="UDP-Glc/GDP-Man_DH_C"/>
</dbReference>
<keyword evidence="6 8" id="KW-0520">NAD</keyword>
<accession>A0A2S8ACF7</accession>
<feature type="binding site" evidence="10">
    <location>
        <begin position="250"/>
        <end position="254"/>
    </location>
    <ligand>
        <name>substrate</name>
    </ligand>
</feature>
<feature type="domain" description="UDP-glucose/GDP-mannose dehydrogenase C-terminal" evidence="12">
    <location>
        <begin position="314"/>
        <end position="416"/>
    </location>
</feature>
<feature type="binding site" evidence="11">
    <location>
        <position position="35"/>
    </location>
    <ligand>
        <name>NAD(+)</name>
        <dbReference type="ChEBI" id="CHEBI:57540"/>
    </ligand>
</feature>
<dbReference type="PANTHER" id="PTHR43750">
    <property type="entry name" value="UDP-GLUCOSE 6-DEHYDROGENASE TUAD"/>
    <property type="match status" value="1"/>
</dbReference>
<reference evidence="13 14" key="1">
    <citation type="submission" date="2018-02" db="EMBL/GenBank/DDBJ databases">
        <title>Genome sequences of Apibacter spp., gut symbionts of Asian honey bees.</title>
        <authorList>
            <person name="Kwong W.K."/>
            <person name="Steele M.I."/>
            <person name="Moran N.A."/>
        </authorList>
    </citation>
    <scope>NUCLEOTIDE SEQUENCE [LARGE SCALE GENOMIC DNA]</scope>
    <source>
        <strain evidence="14">wkB301</strain>
    </source>
</reference>
<dbReference type="InterPro" id="IPR001732">
    <property type="entry name" value="UDP-Glc/GDP-Man_DH_N"/>
</dbReference>
<dbReference type="NCBIfam" id="TIGR03026">
    <property type="entry name" value="NDP-sugDHase"/>
    <property type="match status" value="1"/>
</dbReference>
<dbReference type="PANTHER" id="PTHR43750:SF3">
    <property type="entry name" value="UDP-GLUCOSE 6-DEHYDROGENASE TUAD"/>
    <property type="match status" value="1"/>
</dbReference>
<dbReference type="Gene3D" id="3.40.50.720">
    <property type="entry name" value="NAD(P)-binding Rossmann-like Domain"/>
    <property type="match status" value="2"/>
</dbReference>
<evidence type="ECO:0000256" key="4">
    <source>
        <dbReference type="ARBA" id="ARBA00015132"/>
    </source>
</evidence>
<dbReference type="AlphaFoldDB" id="A0A2S8ACF7"/>
<dbReference type="SUPFAM" id="SSF52413">
    <property type="entry name" value="UDP-glucose/GDP-mannose dehydrogenase C-terminal domain"/>
    <property type="match status" value="1"/>
</dbReference>